<dbReference type="Gene3D" id="3.40.50.970">
    <property type="match status" value="1"/>
</dbReference>
<dbReference type="EMBL" id="CP066075">
    <property type="protein sequence ID" value="QQC64558.1"/>
    <property type="molecule type" value="Genomic_DNA"/>
</dbReference>
<name>A0A7T4N3F5_9BURK</name>
<protein>
    <recommendedName>
        <fullName evidence="1">Xylulose 5-phosphate/Fructose 6-phosphate phosphoketolase N-terminal domain-containing protein</fullName>
    </recommendedName>
</protein>
<organism evidence="2 3">
    <name type="scientific">Paraburkholderia ginsengisoli</name>
    <dbReference type="NCBI Taxonomy" id="311231"/>
    <lineage>
        <taxon>Bacteria</taxon>
        <taxon>Pseudomonadati</taxon>
        <taxon>Pseudomonadota</taxon>
        <taxon>Betaproteobacteria</taxon>
        <taxon>Burkholderiales</taxon>
        <taxon>Burkholderiaceae</taxon>
        <taxon>Paraburkholderia</taxon>
    </lineage>
</organism>
<evidence type="ECO:0000313" key="3">
    <source>
        <dbReference type="Proteomes" id="UP000595610"/>
    </source>
</evidence>
<keyword evidence="3" id="KW-1185">Reference proteome</keyword>
<dbReference type="Proteomes" id="UP000595610">
    <property type="component" value="Chromosome 1"/>
</dbReference>
<proteinExistence type="predicted"/>
<dbReference type="InterPro" id="IPR018970">
    <property type="entry name" value="Xul5P/Fru6P_PKetolase_N"/>
</dbReference>
<accession>A0A7T4N3F5</accession>
<evidence type="ECO:0000313" key="2">
    <source>
        <dbReference type="EMBL" id="QQC64558.1"/>
    </source>
</evidence>
<dbReference type="AlphaFoldDB" id="A0A7T4N3F5"/>
<dbReference type="KEGG" id="pgis:I6I06_03495"/>
<reference evidence="2 3" key="1">
    <citation type="submission" date="2020-12" db="EMBL/GenBank/DDBJ databases">
        <title>FDA dAtabase for Regulatory Grade micrObial Sequences (FDA-ARGOS): Supporting development and validation of Infectious Disease Dx tests.</title>
        <authorList>
            <person name="Nelson B."/>
            <person name="Plummer A."/>
            <person name="Tallon L."/>
            <person name="Sadzewicz L."/>
            <person name="Zhao X."/>
            <person name="Boylan J."/>
            <person name="Ott S."/>
            <person name="Bowen H."/>
            <person name="Vavikolanu K."/>
            <person name="Mehta A."/>
            <person name="Aluvathingal J."/>
            <person name="Nadendla S."/>
            <person name="Myers T."/>
            <person name="Yan Y."/>
            <person name="Sichtig H."/>
        </authorList>
    </citation>
    <scope>NUCLEOTIDE SEQUENCE [LARGE SCALE GENOMIC DNA]</scope>
    <source>
        <strain evidence="2 3">FDAARGOS_1049</strain>
    </source>
</reference>
<feature type="domain" description="Xylulose 5-phosphate/Fructose 6-phosphate phosphoketolase N-terminal" evidence="1">
    <location>
        <begin position="37"/>
        <end position="69"/>
    </location>
</feature>
<evidence type="ECO:0000259" key="1">
    <source>
        <dbReference type="Pfam" id="PF09364"/>
    </source>
</evidence>
<gene>
    <name evidence="2" type="ORF">I6I06_03495</name>
</gene>
<dbReference type="Pfam" id="PF09364">
    <property type="entry name" value="XFP_N"/>
    <property type="match status" value="1"/>
</dbReference>
<sequence length="79" mass="8826">MQSAPSNISSFRKRSSFPFPLLHAEDFSQPRRSRCDQPRARDTVLPILDLNGYKIASPTILSRISHQLLGEQAAHPAPT</sequence>